<protein>
    <submittedName>
        <fullName evidence="1">Uncharacterized protein</fullName>
    </submittedName>
</protein>
<proteinExistence type="predicted"/>
<gene>
    <name evidence="1" type="ORF">NUW58_g7859</name>
</gene>
<dbReference type="Proteomes" id="UP001143856">
    <property type="component" value="Unassembled WGS sequence"/>
</dbReference>
<keyword evidence="2" id="KW-1185">Reference proteome</keyword>
<organism evidence="1 2">
    <name type="scientific">Xylaria curta</name>
    <dbReference type="NCBI Taxonomy" id="42375"/>
    <lineage>
        <taxon>Eukaryota</taxon>
        <taxon>Fungi</taxon>
        <taxon>Dikarya</taxon>
        <taxon>Ascomycota</taxon>
        <taxon>Pezizomycotina</taxon>
        <taxon>Sordariomycetes</taxon>
        <taxon>Xylariomycetidae</taxon>
        <taxon>Xylariales</taxon>
        <taxon>Xylariaceae</taxon>
        <taxon>Xylaria</taxon>
    </lineage>
</organism>
<accession>A0ACC1NE20</accession>
<evidence type="ECO:0000313" key="1">
    <source>
        <dbReference type="EMBL" id="KAJ2977278.1"/>
    </source>
</evidence>
<name>A0ACC1NE20_9PEZI</name>
<evidence type="ECO:0000313" key="2">
    <source>
        <dbReference type="Proteomes" id="UP001143856"/>
    </source>
</evidence>
<sequence>MGFTTRCCYLLAKIADLARKCDAERIGEDSSVCDSWTPSAQVAEQAARLKKEVEESMKQDPVPCKHIHKAGDVKKWDKREMVATNSAYHWAALVQLYRRILGRRSEDADVQEAVENIIVCLLRIRPGGTAESCLLFPMFTAGCDTQSEDHRVLILNRFTSAEKHGMTQVCPSPSPLFPYIMVVSCTVIALVPYFFIAPNGIFLGT</sequence>
<reference evidence="1" key="1">
    <citation type="submission" date="2022-10" db="EMBL/GenBank/DDBJ databases">
        <title>Genome Sequence of Xylaria curta.</title>
        <authorList>
            <person name="Buettner E."/>
        </authorList>
    </citation>
    <scope>NUCLEOTIDE SEQUENCE</scope>
    <source>
        <strain evidence="1">Babe10</strain>
    </source>
</reference>
<dbReference type="EMBL" id="JAPDGR010002172">
    <property type="protein sequence ID" value="KAJ2977278.1"/>
    <property type="molecule type" value="Genomic_DNA"/>
</dbReference>
<comment type="caution">
    <text evidence="1">The sequence shown here is derived from an EMBL/GenBank/DDBJ whole genome shotgun (WGS) entry which is preliminary data.</text>
</comment>